<dbReference type="SUPFAM" id="SSF52540">
    <property type="entry name" value="P-loop containing nucleoside triphosphate hydrolases"/>
    <property type="match status" value="1"/>
</dbReference>
<dbReference type="InterPro" id="IPR027417">
    <property type="entry name" value="P-loop_NTPase"/>
</dbReference>
<comment type="similarity">
    <text evidence="1">Belongs to the ABC transporter superfamily.</text>
</comment>
<feature type="domain" description="ABC transporter" evidence="6">
    <location>
        <begin position="7"/>
        <end position="240"/>
    </location>
</feature>
<dbReference type="InterPro" id="IPR052156">
    <property type="entry name" value="BCAA_Transport_ATP-bd_LivF"/>
</dbReference>
<dbReference type="EMBL" id="BJTG01000009">
    <property type="protein sequence ID" value="GEJ58992.1"/>
    <property type="molecule type" value="Genomic_DNA"/>
</dbReference>
<evidence type="ECO:0000256" key="1">
    <source>
        <dbReference type="ARBA" id="ARBA00005417"/>
    </source>
</evidence>
<keyword evidence="4 7" id="KW-0067">ATP-binding</keyword>
<keyword evidence="5" id="KW-0029">Amino-acid transport</keyword>
<keyword evidence="3" id="KW-0547">Nucleotide-binding</keyword>
<dbReference type="Pfam" id="PF00005">
    <property type="entry name" value="ABC_tran"/>
    <property type="match status" value="1"/>
</dbReference>
<evidence type="ECO:0000256" key="4">
    <source>
        <dbReference type="ARBA" id="ARBA00022840"/>
    </source>
</evidence>
<proteinExistence type="inferred from homology"/>
<dbReference type="PROSITE" id="PS00211">
    <property type="entry name" value="ABC_TRANSPORTER_1"/>
    <property type="match status" value="1"/>
</dbReference>
<dbReference type="GO" id="GO:0016887">
    <property type="term" value="F:ATP hydrolysis activity"/>
    <property type="evidence" value="ECO:0007669"/>
    <property type="project" value="InterPro"/>
</dbReference>
<evidence type="ECO:0000256" key="2">
    <source>
        <dbReference type="ARBA" id="ARBA00022448"/>
    </source>
</evidence>
<protein>
    <submittedName>
        <fullName evidence="7">ABC transporter ATP-binding protein</fullName>
    </submittedName>
</protein>
<dbReference type="GO" id="GO:0005524">
    <property type="term" value="F:ATP binding"/>
    <property type="evidence" value="ECO:0007669"/>
    <property type="project" value="UniProtKB-KW"/>
</dbReference>
<dbReference type="AlphaFoldDB" id="A0A7I9VRD1"/>
<gene>
    <name evidence="7" type="ORF">AMYX_37330</name>
</gene>
<organism evidence="7 8">
    <name type="scientific">Anaeromyxobacter diazotrophicus</name>
    <dbReference type="NCBI Taxonomy" id="2590199"/>
    <lineage>
        <taxon>Bacteria</taxon>
        <taxon>Pseudomonadati</taxon>
        <taxon>Myxococcota</taxon>
        <taxon>Myxococcia</taxon>
        <taxon>Myxococcales</taxon>
        <taxon>Cystobacterineae</taxon>
        <taxon>Anaeromyxobacteraceae</taxon>
        <taxon>Anaeromyxobacter</taxon>
    </lineage>
</organism>
<dbReference type="CDD" id="cd03224">
    <property type="entry name" value="ABC_TM1139_LivF_branched"/>
    <property type="match status" value="1"/>
</dbReference>
<evidence type="ECO:0000256" key="3">
    <source>
        <dbReference type="ARBA" id="ARBA00022741"/>
    </source>
</evidence>
<accession>A0A7I9VRD1</accession>
<dbReference type="SMART" id="SM00382">
    <property type="entry name" value="AAA"/>
    <property type="match status" value="1"/>
</dbReference>
<evidence type="ECO:0000313" key="7">
    <source>
        <dbReference type="EMBL" id="GEJ58992.1"/>
    </source>
</evidence>
<dbReference type="PIRSF" id="PIRSF039137">
    <property type="entry name" value="ABC_branched_ATPase"/>
    <property type="match status" value="1"/>
</dbReference>
<dbReference type="Proteomes" id="UP000503640">
    <property type="component" value="Unassembled WGS sequence"/>
</dbReference>
<dbReference type="InterPro" id="IPR030660">
    <property type="entry name" value="ABC_branched_ATPase_LivF/BraG"/>
</dbReference>
<dbReference type="GO" id="GO:0015807">
    <property type="term" value="P:L-amino acid transport"/>
    <property type="evidence" value="ECO:0007669"/>
    <property type="project" value="TreeGrafter"/>
</dbReference>
<dbReference type="GO" id="GO:0015658">
    <property type="term" value="F:branched-chain amino acid transmembrane transporter activity"/>
    <property type="evidence" value="ECO:0007669"/>
    <property type="project" value="InterPro"/>
</dbReference>
<dbReference type="InterPro" id="IPR017871">
    <property type="entry name" value="ABC_transporter-like_CS"/>
</dbReference>
<evidence type="ECO:0000256" key="5">
    <source>
        <dbReference type="ARBA" id="ARBA00022970"/>
    </source>
</evidence>
<sequence>MAAAPLLELDRLHVKYGNVEALHGISLTVNQGEIVTILGANGAGKSTTLRAVSGLLKPSGGEIRLDGRPAQGIPAHQRVRLGIAQAPEGRRIFGTLTVRENLGLGAFTRQDSAEIAETAAWIYGLFPVLEKRRDQLAGTLSGGEQQMLAIGRALMAKPRVLLLDEPSLGLAPLLVKAIFQTIREINQTTGVTVVLVEQNARAALKLAHRGYVMEVGRIVLEGPAQALMDDPKVQGAYLGKRAHP</sequence>
<name>A0A7I9VRD1_9BACT</name>
<dbReference type="PANTHER" id="PTHR43820">
    <property type="entry name" value="HIGH-AFFINITY BRANCHED-CHAIN AMINO ACID TRANSPORT ATP-BINDING PROTEIN LIVF"/>
    <property type="match status" value="1"/>
</dbReference>
<comment type="caution">
    <text evidence="7">The sequence shown here is derived from an EMBL/GenBank/DDBJ whole genome shotgun (WGS) entry which is preliminary data.</text>
</comment>
<evidence type="ECO:0000313" key="8">
    <source>
        <dbReference type="Proteomes" id="UP000503640"/>
    </source>
</evidence>
<dbReference type="PROSITE" id="PS50893">
    <property type="entry name" value="ABC_TRANSPORTER_2"/>
    <property type="match status" value="1"/>
</dbReference>
<keyword evidence="2" id="KW-0813">Transport</keyword>
<dbReference type="InterPro" id="IPR003593">
    <property type="entry name" value="AAA+_ATPase"/>
</dbReference>
<dbReference type="PANTHER" id="PTHR43820:SF4">
    <property type="entry name" value="HIGH-AFFINITY BRANCHED-CHAIN AMINO ACID TRANSPORT ATP-BINDING PROTEIN LIVF"/>
    <property type="match status" value="1"/>
</dbReference>
<dbReference type="Gene3D" id="3.40.50.300">
    <property type="entry name" value="P-loop containing nucleotide triphosphate hydrolases"/>
    <property type="match status" value="1"/>
</dbReference>
<reference evidence="8" key="1">
    <citation type="journal article" date="2020" name="Appl. Environ. Microbiol.">
        <title>Diazotrophic Anaeromyxobacter Isolates from Soils.</title>
        <authorList>
            <person name="Masuda Y."/>
            <person name="Yamanaka H."/>
            <person name="Xu Z.X."/>
            <person name="Shiratori Y."/>
            <person name="Aono T."/>
            <person name="Amachi S."/>
            <person name="Senoo K."/>
            <person name="Itoh H."/>
        </authorList>
    </citation>
    <scope>NUCLEOTIDE SEQUENCE [LARGE SCALE GENOMIC DNA]</scope>
    <source>
        <strain evidence="8">R267</strain>
    </source>
</reference>
<dbReference type="RefSeq" id="WP_176068037.1">
    <property type="nucleotide sequence ID" value="NZ_BJTG01000009.1"/>
</dbReference>
<dbReference type="InterPro" id="IPR003439">
    <property type="entry name" value="ABC_transporter-like_ATP-bd"/>
</dbReference>
<evidence type="ECO:0000259" key="6">
    <source>
        <dbReference type="PROSITE" id="PS50893"/>
    </source>
</evidence>
<keyword evidence="8" id="KW-1185">Reference proteome</keyword>